<feature type="compositionally biased region" description="Basic residues" evidence="1">
    <location>
        <begin position="18"/>
        <end position="46"/>
    </location>
</feature>
<feature type="compositionally biased region" description="Basic and acidic residues" evidence="1">
    <location>
        <begin position="66"/>
        <end position="75"/>
    </location>
</feature>
<feature type="region of interest" description="Disordered" evidence="1">
    <location>
        <begin position="13"/>
        <end position="126"/>
    </location>
</feature>
<evidence type="ECO:0000313" key="2">
    <source>
        <dbReference type="EMBL" id="CAK0896571.1"/>
    </source>
</evidence>
<dbReference type="Proteomes" id="UP001189429">
    <property type="component" value="Unassembled WGS sequence"/>
</dbReference>
<sequence length="158" mass="18182">MPTTTHGVLKKWLVPPRVAKRRRRRRRRRRRCRTGRRRRRTRRRQKSWGAPRPVGVAGRSPNSWPKMRDLRERQSTRASWRHRGAAPLRARGALPEEAARLRTARGGAPPRGLKKGAAPTSEGRGAEARLGSREVFFFFFFMFEQPLGAGVRPRSSGL</sequence>
<keyword evidence="3" id="KW-1185">Reference proteome</keyword>
<evidence type="ECO:0000313" key="3">
    <source>
        <dbReference type="Proteomes" id="UP001189429"/>
    </source>
</evidence>
<gene>
    <name evidence="2" type="ORF">PCOR1329_LOCUS75015</name>
</gene>
<organism evidence="2 3">
    <name type="scientific">Prorocentrum cordatum</name>
    <dbReference type="NCBI Taxonomy" id="2364126"/>
    <lineage>
        <taxon>Eukaryota</taxon>
        <taxon>Sar</taxon>
        <taxon>Alveolata</taxon>
        <taxon>Dinophyceae</taxon>
        <taxon>Prorocentrales</taxon>
        <taxon>Prorocentraceae</taxon>
        <taxon>Prorocentrum</taxon>
    </lineage>
</organism>
<reference evidence="2" key="1">
    <citation type="submission" date="2023-10" db="EMBL/GenBank/DDBJ databases">
        <authorList>
            <person name="Chen Y."/>
            <person name="Shah S."/>
            <person name="Dougan E. K."/>
            <person name="Thang M."/>
            <person name="Chan C."/>
        </authorList>
    </citation>
    <scope>NUCLEOTIDE SEQUENCE [LARGE SCALE GENOMIC DNA]</scope>
</reference>
<protein>
    <submittedName>
        <fullName evidence="2">Uncharacterized protein</fullName>
    </submittedName>
</protein>
<proteinExistence type="predicted"/>
<dbReference type="EMBL" id="CAUYUJ010020210">
    <property type="protein sequence ID" value="CAK0896571.1"/>
    <property type="molecule type" value="Genomic_DNA"/>
</dbReference>
<comment type="caution">
    <text evidence="2">The sequence shown here is derived from an EMBL/GenBank/DDBJ whole genome shotgun (WGS) entry which is preliminary data.</text>
</comment>
<evidence type="ECO:0000256" key="1">
    <source>
        <dbReference type="SAM" id="MobiDB-lite"/>
    </source>
</evidence>
<accession>A0ABN9XC61</accession>
<name>A0ABN9XC61_9DINO</name>
<feature type="compositionally biased region" description="Low complexity" evidence="1">
    <location>
        <begin position="85"/>
        <end position="95"/>
    </location>
</feature>